<dbReference type="InterPro" id="IPR046938">
    <property type="entry name" value="DNA_clamp_sf"/>
</dbReference>
<dbReference type="PANTHER" id="PTHR10870">
    <property type="entry name" value="CELL CYCLE CHECKPOINT PROTEIN RAD1"/>
    <property type="match status" value="1"/>
</dbReference>
<comment type="caution">
    <text evidence="6">The sequence shown here is derived from an EMBL/GenBank/DDBJ whole genome shotgun (WGS) entry which is preliminary data.</text>
</comment>
<gene>
    <name evidence="6" type="ORF">CAMP_LOCUS8396</name>
</gene>
<keyword evidence="5" id="KW-0539">Nucleus</keyword>
<dbReference type="GO" id="GO:0006281">
    <property type="term" value="P:DNA repair"/>
    <property type="evidence" value="ECO:0007669"/>
    <property type="project" value="UniProtKB-KW"/>
</dbReference>
<evidence type="ECO:0000313" key="6">
    <source>
        <dbReference type="EMBL" id="CAI5445759.1"/>
    </source>
</evidence>
<dbReference type="Gene3D" id="3.70.10.10">
    <property type="match status" value="1"/>
</dbReference>
<evidence type="ECO:0000313" key="7">
    <source>
        <dbReference type="Proteomes" id="UP001152747"/>
    </source>
</evidence>
<keyword evidence="4" id="KW-0234">DNA repair</keyword>
<evidence type="ECO:0000256" key="3">
    <source>
        <dbReference type="ARBA" id="ARBA00022763"/>
    </source>
</evidence>
<keyword evidence="3" id="KW-0227">DNA damage</keyword>
<evidence type="ECO:0000256" key="5">
    <source>
        <dbReference type="ARBA" id="ARBA00023242"/>
    </source>
</evidence>
<dbReference type="SUPFAM" id="SSF55979">
    <property type="entry name" value="DNA clamp"/>
    <property type="match status" value="1"/>
</dbReference>
<organism evidence="6 7">
    <name type="scientific">Caenorhabditis angaria</name>
    <dbReference type="NCBI Taxonomy" id="860376"/>
    <lineage>
        <taxon>Eukaryota</taxon>
        <taxon>Metazoa</taxon>
        <taxon>Ecdysozoa</taxon>
        <taxon>Nematoda</taxon>
        <taxon>Chromadorea</taxon>
        <taxon>Rhabditida</taxon>
        <taxon>Rhabditina</taxon>
        <taxon>Rhabditomorpha</taxon>
        <taxon>Rhabditoidea</taxon>
        <taxon>Rhabditidae</taxon>
        <taxon>Peloderinae</taxon>
        <taxon>Caenorhabditis</taxon>
    </lineage>
</organism>
<dbReference type="PRINTS" id="PR01245">
    <property type="entry name" value="RAD1REC1"/>
</dbReference>
<dbReference type="GO" id="GO:0000077">
    <property type="term" value="P:DNA damage checkpoint signaling"/>
    <property type="evidence" value="ECO:0007669"/>
    <property type="project" value="InterPro"/>
</dbReference>
<evidence type="ECO:0000256" key="2">
    <source>
        <dbReference type="ARBA" id="ARBA00010991"/>
    </source>
</evidence>
<accession>A0A9P1IHS4</accession>
<dbReference type="AlphaFoldDB" id="A0A9P1IHS4"/>
<dbReference type="GO" id="GO:0030896">
    <property type="term" value="C:checkpoint clamp complex"/>
    <property type="evidence" value="ECO:0007669"/>
    <property type="project" value="TreeGrafter"/>
</dbReference>
<name>A0A9P1IHS4_9PELO</name>
<comment type="subcellular location">
    <subcellularLocation>
        <location evidence="1">Nucleus</location>
    </subcellularLocation>
</comment>
<dbReference type="Pfam" id="PF02144">
    <property type="entry name" value="Rad1"/>
    <property type="match status" value="1"/>
</dbReference>
<dbReference type="CDD" id="cd00577">
    <property type="entry name" value="PCNA"/>
    <property type="match status" value="1"/>
</dbReference>
<dbReference type="InterPro" id="IPR003021">
    <property type="entry name" value="Rad1_Rec1_Rad17"/>
</dbReference>
<keyword evidence="7" id="KW-1185">Reference proteome</keyword>
<dbReference type="PANTHER" id="PTHR10870:SF0">
    <property type="entry name" value="CELL CYCLE CHECKPOINT PROTEIN RAD1"/>
    <property type="match status" value="1"/>
</dbReference>
<sequence length="265" mass="30511">MELEEGQSNLLEFKKENVKELTQMLKCLNFRDYGVIYLYDRGLKITVDDGSCQQANAYLDSAIFSTFVSRDEGIRIKFPLKTLTECLNMSEGTENSVKMTYSGFYEPLGVLLEENEGLILRAKIHTMVPEQELDFEFKDKDVIVTCMLKTQLIKDIFKDFDGSSKILIMKFNSKGVDFITKGDIGRIVVHIPTKSLQMETMKCEEDKVEFTYRLSFIQRMNPVFAIAEKVVFRVDDRGVLCSQFTITHGENCSYLEFLTVPDEDH</sequence>
<comment type="similarity">
    <text evidence="2">Belongs to the rad1 family.</text>
</comment>
<evidence type="ECO:0000256" key="1">
    <source>
        <dbReference type="ARBA" id="ARBA00004123"/>
    </source>
</evidence>
<dbReference type="EMBL" id="CANHGI010000003">
    <property type="protein sequence ID" value="CAI5445759.1"/>
    <property type="molecule type" value="Genomic_DNA"/>
</dbReference>
<proteinExistence type="inferred from homology"/>
<evidence type="ECO:0000256" key="4">
    <source>
        <dbReference type="ARBA" id="ARBA00023204"/>
    </source>
</evidence>
<dbReference type="OrthoDB" id="337581at2759"/>
<protein>
    <submittedName>
        <fullName evidence="6">Uncharacterized protein</fullName>
    </submittedName>
</protein>
<dbReference type="Proteomes" id="UP001152747">
    <property type="component" value="Unassembled WGS sequence"/>
</dbReference>
<reference evidence="6" key="1">
    <citation type="submission" date="2022-11" db="EMBL/GenBank/DDBJ databases">
        <authorList>
            <person name="Kikuchi T."/>
        </authorList>
    </citation>
    <scope>NUCLEOTIDE SEQUENCE</scope>
    <source>
        <strain evidence="6">PS1010</strain>
    </source>
</reference>